<dbReference type="GO" id="GO:0005886">
    <property type="term" value="C:plasma membrane"/>
    <property type="evidence" value="ECO:0007669"/>
    <property type="project" value="TreeGrafter"/>
</dbReference>
<evidence type="ECO:0000313" key="7">
    <source>
        <dbReference type="EMBL" id="RXG18238.1"/>
    </source>
</evidence>
<dbReference type="RefSeq" id="WP_128759802.1">
    <property type="nucleotide sequence ID" value="NZ_QOVI01000001.1"/>
</dbReference>
<keyword evidence="8" id="KW-1185">Reference proteome</keyword>
<evidence type="ECO:0000256" key="1">
    <source>
        <dbReference type="ARBA" id="ARBA00004141"/>
    </source>
</evidence>
<proteinExistence type="inferred from homology"/>
<keyword evidence="3 6" id="KW-0812">Transmembrane</keyword>
<dbReference type="PANTHER" id="PTHR43461">
    <property type="entry name" value="TRANSMEMBRANE PROTEIN 256"/>
    <property type="match status" value="1"/>
</dbReference>
<sequence>MKRMLLITGSLLGLTAVILGAFGAHGLKESLTPEAVNSFETGVRYQMYHAFLLLLTGTALPLTEKAQKSTFYLILLGVLLFSGSIYLLTTKPLTGIDISAIAWITPIGGALLISAWILITYNFIKYVK</sequence>
<evidence type="ECO:0000313" key="8">
    <source>
        <dbReference type="Proteomes" id="UP000289821"/>
    </source>
</evidence>
<accession>A0A4Q0P0F2</accession>
<name>A0A4Q0P0F2_9FLAO</name>
<evidence type="ECO:0000256" key="4">
    <source>
        <dbReference type="ARBA" id="ARBA00022989"/>
    </source>
</evidence>
<reference evidence="7 8" key="1">
    <citation type="submission" date="2018-07" db="EMBL/GenBank/DDBJ databases">
        <title>Leeuwenhoekiella genomics.</title>
        <authorList>
            <person name="Tahon G."/>
            <person name="Willems A."/>
        </authorList>
    </citation>
    <scope>NUCLEOTIDE SEQUENCE [LARGE SCALE GENOMIC DNA]</scope>
    <source>
        <strain evidence="7 8">R-50232</strain>
    </source>
</reference>
<feature type="transmembrane region" description="Helical" evidence="6">
    <location>
        <begin position="100"/>
        <end position="124"/>
    </location>
</feature>
<evidence type="ECO:0000256" key="6">
    <source>
        <dbReference type="SAM" id="Phobius"/>
    </source>
</evidence>
<keyword evidence="5 6" id="KW-0472">Membrane</keyword>
<evidence type="ECO:0000256" key="5">
    <source>
        <dbReference type="ARBA" id="ARBA00023136"/>
    </source>
</evidence>
<comment type="subcellular location">
    <subcellularLocation>
        <location evidence="1">Membrane</location>
        <topology evidence="1">Multi-pass membrane protein</topology>
    </subcellularLocation>
</comment>
<keyword evidence="4 6" id="KW-1133">Transmembrane helix</keyword>
<dbReference type="Pfam" id="PF04241">
    <property type="entry name" value="DUF423"/>
    <property type="match status" value="1"/>
</dbReference>
<evidence type="ECO:0000256" key="3">
    <source>
        <dbReference type="ARBA" id="ARBA00022692"/>
    </source>
</evidence>
<organism evidence="7 8">
    <name type="scientific">Leeuwenhoekiella aestuarii</name>
    <dbReference type="NCBI Taxonomy" id="2249426"/>
    <lineage>
        <taxon>Bacteria</taxon>
        <taxon>Pseudomonadati</taxon>
        <taxon>Bacteroidota</taxon>
        <taxon>Flavobacteriia</taxon>
        <taxon>Flavobacteriales</taxon>
        <taxon>Flavobacteriaceae</taxon>
        <taxon>Leeuwenhoekiella</taxon>
    </lineage>
</organism>
<dbReference type="PANTHER" id="PTHR43461:SF1">
    <property type="entry name" value="TRANSMEMBRANE PROTEIN 256"/>
    <property type="match status" value="1"/>
</dbReference>
<dbReference type="EMBL" id="QOVI01000001">
    <property type="protein sequence ID" value="RXG18238.1"/>
    <property type="molecule type" value="Genomic_DNA"/>
</dbReference>
<protein>
    <submittedName>
        <fullName evidence="7">Putative membrane protein YgdD (TMEM256/DUF423 family)</fullName>
    </submittedName>
</protein>
<comment type="similarity">
    <text evidence="2">Belongs to the UPF0382 family.</text>
</comment>
<feature type="transmembrane region" description="Helical" evidence="6">
    <location>
        <begin position="70"/>
        <end position="88"/>
    </location>
</feature>
<dbReference type="Proteomes" id="UP000289821">
    <property type="component" value="Unassembled WGS sequence"/>
</dbReference>
<feature type="transmembrane region" description="Helical" evidence="6">
    <location>
        <begin position="47"/>
        <end position="63"/>
    </location>
</feature>
<evidence type="ECO:0000256" key="2">
    <source>
        <dbReference type="ARBA" id="ARBA00009694"/>
    </source>
</evidence>
<gene>
    <name evidence="7" type="ORF">DSM04_101430</name>
</gene>
<dbReference type="InterPro" id="IPR006696">
    <property type="entry name" value="DUF423"/>
</dbReference>
<dbReference type="AlphaFoldDB" id="A0A4Q0P0F2"/>
<comment type="caution">
    <text evidence="7">The sequence shown here is derived from an EMBL/GenBank/DDBJ whole genome shotgun (WGS) entry which is preliminary data.</text>
</comment>
<dbReference type="OrthoDB" id="9802121at2"/>